<keyword evidence="2" id="KW-1185">Reference proteome</keyword>
<sequence length="154" mass="16974">MAQPSPIVSIAVNGDGILSELKDLLKDVQVSISRLAATAELNMNQTFGTINRQVLSVSDDIKTITSNVSTSSAGLPDPWLIILMKAITIVVLCLLIVFLLLATRRELKRYPIRARRKRSRNVYETVNGQLLIPEDVCAESSTRPSSKLRIITDV</sequence>
<accession>A0A914XBW4</accession>
<organism evidence="2 3">
    <name type="scientific">Plectus sambesii</name>
    <dbReference type="NCBI Taxonomy" id="2011161"/>
    <lineage>
        <taxon>Eukaryota</taxon>
        <taxon>Metazoa</taxon>
        <taxon>Ecdysozoa</taxon>
        <taxon>Nematoda</taxon>
        <taxon>Chromadorea</taxon>
        <taxon>Plectida</taxon>
        <taxon>Plectina</taxon>
        <taxon>Plectoidea</taxon>
        <taxon>Plectidae</taxon>
        <taxon>Plectus</taxon>
    </lineage>
</organism>
<evidence type="ECO:0000313" key="2">
    <source>
        <dbReference type="Proteomes" id="UP000887566"/>
    </source>
</evidence>
<feature type="transmembrane region" description="Helical" evidence="1">
    <location>
        <begin position="79"/>
        <end position="103"/>
    </location>
</feature>
<evidence type="ECO:0000313" key="3">
    <source>
        <dbReference type="WBParaSite" id="PSAMB.scaffold732size42458.g8243.t1"/>
    </source>
</evidence>
<name>A0A914XBW4_9BILA</name>
<dbReference type="AlphaFoldDB" id="A0A914XBW4"/>
<keyword evidence="1" id="KW-1133">Transmembrane helix</keyword>
<keyword evidence="1" id="KW-0472">Membrane</keyword>
<keyword evidence="1" id="KW-0812">Transmembrane</keyword>
<dbReference type="Proteomes" id="UP000887566">
    <property type="component" value="Unplaced"/>
</dbReference>
<reference evidence="3" key="1">
    <citation type="submission" date="2022-11" db="UniProtKB">
        <authorList>
            <consortium name="WormBaseParasite"/>
        </authorList>
    </citation>
    <scope>IDENTIFICATION</scope>
</reference>
<dbReference type="WBParaSite" id="PSAMB.scaffold732size42458.g8243.t1">
    <property type="protein sequence ID" value="PSAMB.scaffold732size42458.g8243.t1"/>
    <property type="gene ID" value="PSAMB.scaffold732size42458.g8243"/>
</dbReference>
<proteinExistence type="predicted"/>
<evidence type="ECO:0000256" key="1">
    <source>
        <dbReference type="SAM" id="Phobius"/>
    </source>
</evidence>
<protein>
    <submittedName>
        <fullName evidence="3">Uncharacterized protein</fullName>
    </submittedName>
</protein>